<accession>A0A812W685</accession>
<comment type="caution">
    <text evidence="1">The sequence shown here is derived from an EMBL/GenBank/DDBJ whole genome shotgun (WGS) entry which is preliminary data.</text>
</comment>
<protein>
    <submittedName>
        <fullName evidence="1">Uncharacterized protein</fullName>
    </submittedName>
</protein>
<organism evidence="1 2">
    <name type="scientific">Symbiodinium pilosum</name>
    <name type="common">Dinoflagellate</name>
    <dbReference type="NCBI Taxonomy" id="2952"/>
    <lineage>
        <taxon>Eukaryota</taxon>
        <taxon>Sar</taxon>
        <taxon>Alveolata</taxon>
        <taxon>Dinophyceae</taxon>
        <taxon>Suessiales</taxon>
        <taxon>Symbiodiniaceae</taxon>
        <taxon>Symbiodinium</taxon>
    </lineage>
</organism>
<evidence type="ECO:0000313" key="1">
    <source>
        <dbReference type="EMBL" id="CAE7667284.1"/>
    </source>
</evidence>
<sequence length="89" mass="9587">MEPAIFTAELRIRLGIPEATADTWRLWPLQAGQLGLPLRRVEAHLQTAQCEAQGIVFVPMVAESTGTWDKGAAVVLKHIARAVAARTGG</sequence>
<proteinExistence type="predicted"/>
<dbReference type="AlphaFoldDB" id="A0A812W685"/>
<dbReference type="OrthoDB" id="437299at2759"/>
<dbReference type="EMBL" id="CAJNIZ010043742">
    <property type="protein sequence ID" value="CAE7667284.1"/>
    <property type="molecule type" value="Genomic_DNA"/>
</dbReference>
<reference evidence="1" key="1">
    <citation type="submission" date="2021-02" db="EMBL/GenBank/DDBJ databases">
        <authorList>
            <person name="Dougan E. K."/>
            <person name="Rhodes N."/>
            <person name="Thang M."/>
            <person name="Chan C."/>
        </authorList>
    </citation>
    <scope>NUCLEOTIDE SEQUENCE</scope>
</reference>
<evidence type="ECO:0000313" key="2">
    <source>
        <dbReference type="Proteomes" id="UP000649617"/>
    </source>
</evidence>
<keyword evidence="2" id="KW-1185">Reference proteome</keyword>
<feature type="non-terminal residue" evidence="1">
    <location>
        <position position="1"/>
    </location>
</feature>
<name>A0A812W685_SYMPI</name>
<feature type="non-terminal residue" evidence="1">
    <location>
        <position position="89"/>
    </location>
</feature>
<gene>
    <name evidence="1" type="ORF">SPIL2461_LOCUS18294</name>
</gene>
<dbReference type="Proteomes" id="UP000649617">
    <property type="component" value="Unassembled WGS sequence"/>
</dbReference>